<keyword evidence="2" id="KW-0808">Transferase</keyword>
<protein>
    <recommendedName>
        <fullName evidence="8">Protein kinase domain-containing protein</fullName>
    </recommendedName>
</protein>
<keyword evidence="5 6" id="KW-0067">ATP-binding</keyword>
<dbReference type="eggNOG" id="KOG0198">
    <property type="taxonomic scope" value="Eukaryota"/>
</dbReference>
<keyword evidence="3 6" id="KW-0547">Nucleotide-binding</keyword>
<dbReference type="InterPro" id="IPR011009">
    <property type="entry name" value="Kinase-like_dom_sf"/>
</dbReference>
<evidence type="ECO:0000256" key="4">
    <source>
        <dbReference type="ARBA" id="ARBA00022777"/>
    </source>
</evidence>
<evidence type="ECO:0000259" key="8">
    <source>
        <dbReference type="PROSITE" id="PS50011"/>
    </source>
</evidence>
<comment type="similarity">
    <text evidence="1">Belongs to the protein kinase superfamily. STE Ser/Thr protein kinase family. MAP kinase kinase kinase subfamily.</text>
</comment>
<dbReference type="FunFam" id="3.30.200.20:FF:000387">
    <property type="entry name" value="Serine/threonine-protein kinase STE11"/>
    <property type="match status" value="1"/>
</dbReference>
<dbReference type="SUPFAM" id="SSF56112">
    <property type="entry name" value="Protein kinase-like (PK-like)"/>
    <property type="match status" value="1"/>
</dbReference>
<feature type="compositionally biased region" description="Polar residues" evidence="7">
    <location>
        <begin position="346"/>
        <end position="359"/>
    </location>
</feature>
<feature type="region of interest" description="Disordered" evidence="7">
    <location>
        <begin position="328"/>
        <end position="359"/>
    </location>
</feature>
<accession>I1BN03</accession>
<reference evidence="9 10" key="1">
    <citation type="journal article" date="2009" name="PLoS Genet.">
        <title>Genomic analysis of the basal lineage fungus Rhizopus oryzae reveals a whole-genome duplication.</title>
        <authorList>
            <person name="Ma L.-J."/>
            <person name="Ibrahim A.S."/>
            <person name="Skory C."/>
            <person name="Grabherr M.G."/>
            <person name="Burger G."/>
            <person name="Butler M."/>
            <person name="Elias M."/>
            <person name="Idnurm A."/>
            <person name="Lang B.F."/>
            <person name="Sone T."/>
            <person name="Abe A."/>
            <person name="Calvo S.E."/>
            <person name="Corrochano L.M."/>
            <person name="Engels R."/>
            <person name="Fu J."/>
            <person name="Hansberg W."/>
            <person name="Kim J.-M."/>
            <person name="Kodira C.D."/>
            <person name="Koehrsen M.J."/>
            <person name="Liu B."/>
            <person name="Miranda-Saavedra D."/>
            <person name="O'Leary S."/>
            <person name="Ortiz-Castellanos L."/>
            <person name="Poulter R."/>
            <person name="Rodriguez-Romero J."/>
            <person name="Ruiz-Herrera J."/>
            <person name="Shen Y.-Q."/>
            <person name="Zeng Q."/>
            <person name="Galagan J."/>
            <person name="Birren B.W."/>
            <person name="Cuomo C.A."/>
            <person name="Wickes B.L."/>
        </authorList>
    </citation>
    <scope>NUCLEOTIDE SEQUENCE [LARGE SCALE GENOMIC DNA]</scope>
    <source>
        <strain evidence="10">RA 99-880 / ATCC MYA-4621 / FGSC 9543 / NRRL 43880</strain>
    </source>
</reference>
<proteinExistence type="inferred from homology"/>
<dbReference type="GO" id="GO:0004709">
    <property type="term" value="F:MAP kinase kinase kinase activity"/>
    <property type="evidence" value="ECO:0007669"/>
    <property type="project" value="UniProtKB-ARBA"/>
</dbReference>
<feature type="compositionally biased region" description="Polar residues" evidence="7">
    <location>
        <begin position="103"/>
        <end position="119"/>
    </location>
</feature>
<keyword evidence="10" id="KW-1185">Reference proteome</keyword>
<feature type="binding site" evidence="6">
    <location>
        <position position="501"/>
    </location>
    <ligand>
        <name>ATP</name>
        <dbReference type="ChEBI" id="CHEBI:30616"/>
    </ligand>
</feature>
<dbReference type="GO" id="GO:0005524">
    <property type="term" value="F:ATP binding"/>
    <property type="evidence" value="ECO:0007669"/>
    <property type="project" value="UniProtKB-UniRule"/>
</dbReference>
<evidence type="ECO:0000256" key="2">
    <source>
        <dbReference type="ARBA" id="ARBA00022679"/>
    </source>
</evidence>
<feature type="region of interest" description="Disordered" evidence="7">
    <location>
        <begin position="235"/>
        <end position="261"/>
    </location>
</feature>
<keyword evidence="4" id="KW-0418">Kinase</keyword>
<dbReference type="InterPro" id="IPR050538">
    <property type="entry name" value="MAP_kinase_kinase_kinase"/>
</dbReference>
<feature type="compositionally biased region" description="Low complexity" evidence="7">
    <location>
        <begin position="249"/>
        <end position="259"/>
    </location>
</feature>
<dbReference type="PROSITE" id="PS00107">
    <property type="entry name" value="PROTEIN_KINASE_ATP"/>
    <property type="match status" value="1"/>
</dbReference>
<dbReference type="Pfam" id="PF00069">
    <property type="entry name" value="Pkinase"/>
    <property type="match status" value="1"/>
</dbReference>
<dbReference type="InterPro" id="IPR017441">
    <property type="entry name" value="Protein_kinase_ATP_BS"/>
</dbReference>
<feature type="region of interest" description="Disordered" evidence="7">
    <location>
        <begin position="42"/>
        <end position="74"/>
    </location>
</feature>
<evidence type="ECO:0000256" key="6">
    <source>
        <dbReference type="PROSITE-ProRule" id="PRU10141"/>
    </source>
</evidence>
<evidence type="ECO:0000256" key="3">
    <source>
        <dbReference type="ARBA" id="ARBA00022741"/>
    </source>
</evidence>
<dbReference type="SMART" id="SM00220">
    <property type="entry name" value="S_TKc"/>
    <property type="match status" value="1"/>
</dbReference>
<organism evidence="9 10">
    <name type="scientific">Rhizopus delemar (strain RA 99-880 / ATCC MYA-4621 / FGSC 9543 / NRRL 43880)</name>
    <name type="common">Mucormycosis agent</name>
    <name type="synonym">Rhizopus arrhizus var. delemar</name>
    <dbReference type="NCBI Taxonomy" id="246409"/>
    <lineage>
        <taxon>Eukaryota</taxon>
        <taxon>Fungi</taxon>
        <taxon>Fungi incertae sedis</taxon>
        <taxon>Mucoromycota</taxon>
        <taxon>Mucoromycotina</taxon>
        <taxon>Mucoromycetes</taxon>
        <taxon>Mucorales</taxon>
        <taxon>Mucorineae</taxon>
        <taxon>Rhizopodaceae</taxon>
        <taxon>Rhizopus</taxon>
    </lineage>
</organism>
<dbReference type="PROSITE" id="PS50011">
    <property type="entry name" value="PROTEIN_KINASE_DOM"/>
    <property type="match status" value="1"/>
</dbReference>
<evidence type="ECO:0000256" key="5">
    <source>
        <dbReference type="ARBA" id="ARBA00022840"/>
    </source>
</evidence>
<evidence type="ECO:0000256" key="7">
    <source>
        <dbReference type="SAM" id="MobiDB-lite"/>
    </source>
</evidence>
<feature type="region of interest" description="Disordered" evidence="7">
    <location>
        <begin position="274"/>
        <end position="303"/>
    </location>
</feature>
<dbReference type="AlphaFoldDB" id="I1BN03"/>
<gene>
    <name evidence="9" type="ORF">RO3G_02287</name>
</gene>
<dbReference type="PANTHER" id="PTHR48016:SF48">
    <property type="entry name" value="SERINE_THREONINE-PROTEIN KINASE BCK1_SLK1_SSP31"/>
    <property type="match status" value="1"/>
</dbReference>
<dbReference type="InterPro" id="IPR000719">
    <property type="entry name" value="Prot_kinase_dom"/>
</dbReference>
<feature type="domain" description="Protein kinase" evidence="8">
    <location>
        <begin position="472"/>
        <end position="681"/>
    </location>
</feature>
<dbReference type="STRING" id="246409.I1BN03"/>
<evidence type="ECO:0000256" key="1">
    <source>
        <dbReference type="ARBA" id="ARBA00006529"/>
    </source>
</evidence>
<dbReference type="InParanoid" id="I1BN03"/>
<dbReference type="Proteomes" id="UP000009138">
    <property type="component" value="Unassembled WGS sequence"/>
</dbReference>
<dbReference type="EMBL" id="CH476733">
    <property type="protein sequence ID" value="EIE77583.1"/>
    <property type="molecule type" value="Genomic_DNA"/>
</dbReference>
<dbReference type="PANTHER" id="PTHR48016">
    <property type="entry name" value="MAP KINASE KINASE KINASE SSK2-RELATED-RELATED"/>
    <property type="match status" value="1"/>
</dbReference>
<dbReference type="GeneID" id="93609259"/>
<evidence type="ECO:0000313" key="9">
    <source>
        <dbReference type="EMBL" id="EIE77583.1"/>
    </source>
</evidence>
<sequence length="681" mass="77272">MTTYYERRRLLYEIRALEPNKYSTPNAPISISINTNVHNYRPNLSPRYHSSDHIREYSSSSPSPTPSPSSDHLVAIPFTNRKNYSSYSPKAAFNKFKNTFRSTSQNSASSLNGPVSSPRSVRHESGDEGHKLIVDKASRFWSNYWHHSSKKSLIKFNQQKEQRIQITGDKETWYSLNVTNIRDPLIIKQHILNRMNYAGAIESYQFYHENGWHPTSHRILVKPIYKQSGSFSFSTPDLGQSPTSESSRKQSGFSSSSHSPLCRKAAIRPVKSALGIQLSDPPTPPDEIKRSSATSLPPTSPSNWYSLDEVTRQSILWAVPPTTNNIYFERSKPTTPDSDEPMKKPFSSSTSPATQSIKTNFWGERPPAEVVFENMECYFDKQDLDKEIEVETVNALSRCATFTKSIRLVAREASRNYKKTNERMIRRKSTKLWGQRVVEVKPASSQSMSRLPSVSEQMNLSHTESSDKLIQWIRGKLIGKGSFGRVYLAFNLGTGEVIAVKQVEVPKTASDLFDERQHNGVEALYQEIMMLRDLDHENIVQYLGYGRDEVEGMINIFLEYVSGGSLASRLAVHGAFDEKLACYFTKQICSGLAYLHSKHILHRDIKAANILIEEDGICKISDFGLSKKNDYDGVYDQNSRMSLRGSIYWMAPEVLGRLNTPSIPDHLSDCAKDFLKQCFTM</sequence>
<dbReference type="RefSeq" id="XP_067512979.1">
    <property type="nucleotide sequence ID" value="XM_067656878.1"/>
</dbReference>
<dbReference type="OrthoDB" id="266718at2759"/>
<dbReference type="InterPro" id="IPR008271">
    <property type="entry name" value="Ser/Thr_kinase_AS"/>
</dbReference>
<dbReference type="VEuPathDB" id="FungiDB:RO3G_02287"/>
<dbReference type="OMA" id="PSAYTHE"/>
<name>I1BN03_RHIO9</name>
<dbReference type="PROSITE" id="PS00108">
    <property type="entry name" value="PROTEIN_KINASE_ST"/>
    <property type="match status" value="1"/>
</dbReference>
<feature type="region of interest" description="Disordered" evidence="7">
    <location>
        <begin position="103"/>
        <end position="128"/>
    </location>
</feature>
<dbReference type="Gene3D" id="1.10.510.10">
    <property type="entry name" value="Transferase(Phosphotransferase) domain 1"/>
    <property type="match status" value="1"/>
</dbReference>
<evidence type="ECO:0000313" key="10">
    <source>
        <dbReference type="Proteomes" id="UP000009138"/>
    </source>
</evidence>